<reference evidence="2 3" key="1">
    <citation type="submission" date="2013-01" db="EMBL/GenBank/DDBJ databases">
        <title>The Genome Sequence of Clostridium bolteae 90B8.</title>
        <authorList>
            <consortium name="The Broad Institute Genome Sequencing Platform"/>
            <person name="Earl A."/>
            <person name="Ward D."/>
            <person name="Feldgarden M."/>
            <person name="Gevers D."/>
            <person name="Courvalin P."/>
            <person name="Lambert T."/>
            <person name="Walker B."/>
            <person name="Young S.K."/>
            <person name="Zeng Q."/>
            <person name="Gargeya S."/>
            <person name="Fitzgerald M."/>
            <person name="Haas B."/>
            <person name="Abouelleil A."/>
            <person name="Alvarado L."/>
            <person name="Arachchi H.M."/>
            <person name="Berlin A.M."/>
            <person name="Chapman S.B."/>
            <person name="Dewar J."/>
            <person name="Goldberg J."/>
            <person name="Griggs A."/>
            <person name="Gujja S."/>
            <person name="Hansen M."/>
            <person name="Howarth C."/>
            <person name="Imamovic A."/>
            <person name="Larimer J."/>
            <person name="McCowan C."/>
            <person name="Murphy C."/>
            <person name="Neiman D."/>
            <person name="Pearson M."/>
            <person name="Priest M."/>
            <person name="Roberts A."/>
            <person name="Saif S."/>
            <person name="Shea T."/>
            <person name="Sisk P."/>
            <person name="Sykes S."/>
            <person name="Wortman J."/>
            <person name="Nusbaum C."/>
            <person name="Birren B."/>
        </authorList>
    </citation>
    <scope>NUCLEOTIDE SEQUENCE [LARGE SCALE GENOMIC DNA]</scope>
    <source>
        <strain evidence="2 3">90B8</strain>
    </source>
</reference>
<dbReference type="InterPro" id="IPR036390">
    <property type="entry name" value="WH_DNA-bd_sf"/>
</dbReference>
<dbReference type="Proteomes" id="UP000013041">
    <property type="component" value="Unassembled WGS sequence"/>
</dbReference>
<proteinExistence type="predicted"/>
<dbReference type="SUPFAM" id="SSF46785">
    <property type="entry name" value="Winged helix' DNA-binding domain"/>
    <property type="match status" value="1"/>
</dbReference>
<evidence type="ECO:0000313" key="2">
    <source>
        <dbReference type="EMBL" id="ENZ32364.1"/>
    </source>
</evidence>
<sequence length="92" mass="10613">MKMTERETQIYQYIVDYMQEHMYAPTIREIGKAVGLSSTASVAFYMEHLAGKGLIEIGQDAPRKIRLVGYSIVPNSMIEELNRLRAEREVFE</sequence>
<gene>
    <name evidence="2" type="ORF">HMPREF1097_05066</name>
</gene>
<dbReference type="AlphaFoldDB" id="R0AHW3"/>
<dbReference type="GO" id="GO:0004252">
    <property type="term" value="F:serine-type endopeptidase activity"/>
    <property type="evidence" value="ECO:0007669"/>
    <property type="project" value="InterPro"/>
</dbReference>
<dbReference type="Gene3D" id="1.10.10.10">
    <property type="entry name" value="Winged helix-like DNA-binding domain superfamily/Winged helix DNA-binding domain"/>
    <property type="match status" value="1"/>
</dbReference>
<feature type="domain" description="LexA repressor DNA-binding" evidence="1">
    <location>
        <begin position="2"/>
        <end position="63"/>
    </location>
</feature>
<dbReference type="InterPro" id="IPR036388">
    <property type="entry name" value="WH-like_DNA-bd_sf"/>
</dbReference>
<evidence type="ECO:0000259" key="1">
    <source>
        <dbReference type="Pfam" id="PF01726"/>
    </source>
</evidence>
<dbReference type="HOGENOM" id="CLU_066192_57_1_9"/>
<comment type="caution">
    <text evidence="2">The sequence shown here is derived from an EMBL/GenBank/DDBJ whole genome shotgun (WGS) entry which is preliminary data.</text>
</comment>
<protein>
    <recommendedName>
        <fullName evidence="1">LexA repressor DNA-binding domain-containing protein</fullName>
    </recommendedName>
</protein>
<evidence type="ECO:0000313" key="3">
    <source>
        <dbReference type="Proteomes" id="UP000013041"/>
    </source>
</evidence>
<dbReference type="EMBL" id="AGYG01000032">
    <property type="protein sequence ID" value="ENZ32364.1"/>
    <property type="molecule type" value="Genomic_DNA"/>
</dbReference>
<name>R0AHW3_9FIRM</name>
<organism evidence="2 3">
    <name type="scientific">Enterocloster bolteae 90B8</name>
    <dbReference type="NCBI Taxonomy" id="997897"/>
    <lineage>
        <taxon>Bacteria</taxon>
        <taxon>Bacillati</taxon>
        <taxon>Bacillota</taxon>
        <taxon>Clostridia</taxon>
        <taxon>Lachnospirales</taxon>
        <taxon>Lachnospiraceae</taxon>
        <taxon>Enterocloster</taxon>
    </lineage>
</organism>
<dbReference type="GO" id="GO:0006508">
    <property type="term" value="P:proteolysis"/>
    <property type="evidence" value="ECO:0007669"/>
    <property type="project" value="InterPro"/>
</dbReference>
<dbReference type="Pfam" id="PF01726">
    <property type="entry name" value="LexA_DNA_bind"/>
    <property type="match status" value="1"/>
</dbReference>
<accession>R0AHW3</accession>
<dbReference type="InterPro" id="IPR006199">
    <property type="entry name" value="LexA_DNA-bd_dom"/>
</dbReference>
<dbReference type="PATRIC" id="fig|997897.5.peg.5327"/>